<evidence type="ECO:0000313" key="3">
    <source>
        <dbReference type="Proteomes" id="UP000019760"/>
    </source>
</evidence>
<dbReference type="PANTHER" id="PTHR34219">
    <property type="entry name" value="IRON-REGULATED INNER MEMBRANE PROTEIN-RELATED"/>
    <property type="match status" value="1"/>
</dbReference>
<keyword evidence="3" id="KW-1185">Reference proteome</keyword>
<dbReference type="RefSeq" id="WP_042060922.1">
    <property type="nucleotide sequence ID" value="NZ_BAND01000110.1"/>
</dbReference>
<evidence type="ECO:0000256" key="1">
    <source>
        <dbReference type="SAM" id="Phobius"/>
    </source>
</evidence>
<dbReference type="PANTHER" id="PTHR34219:SF1">
    <property type="entry name" value="PEPSY DOMAIN-CONTAINING PROTEIN"/>
    <property type="match status" value="1"/>
</dbReference>
<reference evidence="2 3" key="2">
    <citation type="journal article" date="2014" name="FEMS Microbiol. Lett.">
        <title>Draft genomic DNA sequence of the facultatively methylotrophic bacterium Acidomonas methanolica type strain MB58.</title>
        <authorList>
            <person name="Higashiura N."/>
            <person name="Hadano H."/>
            <person name="Hirakawa H."/>
            <person name="Matsutani M."/>
            <person name="Takabe S."/>
            <person name="Matsushita K."/>
            <person name="Azuma Y."/>
        </authorList>
    </citation>
    <scope>NUCLEOTIDE SEQUENCE [LARGE SCALE GENOMIC DNA]</scope>
    <source>
        <strain evidence="2 3">MB58</strain>
    </source>
</reference>
<dbReference type="InterPro" id="IPR005625">
    <property type="entry name" value="PepSY-ass_TM"/>
</dbReference>
<dbReference type="Pfam" id="PF03929">
    <property type="entry name" value="PepSY_TM"/>
    <property type="match status" value="1"/>
</dbReference>
<feature type="transmembrane region" description="Helical" evidence="1">
    <location>
        <begin position="20"/>
        <end position="42"/>
    </location>
</feature>
<protein>
    <submittedName>
        <fullName evidence="2">Peptidase PepSY-associated transmembrane protein</fullName>
    </submittedName>
</protein>
<organism evidence="2 3">
    <name type="scientific">Acidomonas methanolica NBRC 104435</name>
    <dbReference type="NCBI Taxonomy" id="1231351"/>
    <lineage>
        <taxon>Bacteria</taxon>
        <taxon>Pseudomonadati</taxon>
        <taxon>Pseudomonadota</taxon>
        <taxon>Alphaproteobacteria</taxon>
        <taxon>Acetobacterales</taxon>
        <taxon>Acetobacteraceae</taxon>
        <taxon>Acidomonas</taxon>
    </lineage>
</organism>
<evidence type="ECO:0000313" key="2">
    <source>
        <dbReference type="EMBL" id="GAJ30189.1"/>
    </source>
</evidence>
<dbReference type="OrthoDB" id="9791166at2"/>
<sequence>MSTMSSRFWPDERTVWRWHFFAGLFCLPFVVLLCLTGTIYLFKPQIDQLIDRRFDHLPGHPTATPAREVRAALAALPGAHLLAYELPPGPAAAARVILVRRGEAIRVLVDPATSAVLKIVPEESRFERIVFRLHGQLLLGNAGSVVMEMVASWTFVLIGTGLFLWWPRGGRNAGGVLLPRLGKGRRTWRDLHAVTGLWVSLLLALFLLSGLPWSFLWGHALARVEATVGRLTTIKAWEIGAVPAAVSIAGQPMAGMNMDAPAQESGDDLAGLDRAVTAASRLGWPAPVLLTPPRSSGGNWTVRSDAQDRPRRVSAEITPSGALRGVRRFADKPLMDRLVGYGVAMHEGQLFGWANQALNLIVALGLLVMSAAALVIWTRRRPPGRLGAPPRLSNRRVGWGAVVSMVIFGVILPELGAALLMLGLASALADLRRKGKPRPPRQLAGR</sequence>
<reference evidence="3" key="1">
    <citation type="journal article" date="2014" name="FEMS Microbiol. Lett.">
        <title>Draft Genomic DNA Sequence of the Facultatively Methylotrophic Bacterium Acidomonas methanolica type strain MB58.</title>
        <authorList>
            <person name="Higashiura N."/>
            <person name="Hadano H."/>
            <person name="Hirakawa H."/>
            <person name="Matsutani M."/>
            <person name="Takabe S."/>
            <person name="Matsushita K."/>
            <person name="Azuma Y."/>
        </authorList>
    </citation>
    <scope>NUCLEOTIDE SEQUENCE [LARGE SCALE GENOMIC DNA]</scope>
    <source>
        <strain evidence="3">MB58</strain>
    </source>
</reference>
<name>A0A023D7V4_ACIMT</name>
<keyword evidence="1" id="KW-0472">Membrane</keyword>
<feature type="transmembrane region" description="Helical" evidence="1">
    <location>
        <begin position="138"/>
        <end position="166"/>
    </location>
</feature>
<feature type="transmembrane region" description="Helical" evidence="1">
    <location>
        <begin position="397"/>
        <end position="428"/>
    </location>
</feature>
<keyword evidence="1 2" id="KW-0812">Transmembrane</keyword>
<gene>
    <name evidence="2" type="ORF">Amme_111_014</name>
</gene>
<feature type="transmembrane region" description="Helical" evidence="1">
    <location>
        <begin position="197"/>
        <end position="216"/>
    </location>
</feature>
<proteinExistence type="predicted"/>
<dbReference type="Proteomes" id="UP000019760">
    <property type="component" value="Unassembled WGS sequence"/>
</dbReference>
<feature type="transmembrane region" description="Helical" evidence="1">
    <location>
        <begin position="357"/>
        <end position="377"/>
    </location>
</feature>
<accession>A0A023D7V4</accession>
<keyword evidence="1" id="KW-1133">Transmembrane helix</keyword>
<dbReference type="AlphaFoldDB" id="A0A023D7V4"/>
<dbReference type="EMBL" id="BAND01000110">
    <property type="protein sequence ID" value="GAJ30189.1"/>
    <property type="molecule type" value="Genomic_DNA"/>
</dbReference>
<comment type="caution">
    <text evidence="2">The sequence shown here is derived from an EMBL/GenBank/DDBJ whole genome shotgun (WGS) entry which is preliminary data.</text>
</comment>